<accession>A0ABP8QTU8</accession>
<protein>
    <recommendedName>
        <fullName evidence="2">Secretion system C-terminal sorting domain-containing protein</fullName>
    </recommendedName>
</protein>
<organism evidence="3 4">
    <name type="scientific">Hymenobacter ginsengisoli</name>
    <dbReference type="NCBI Taxonomy" id="1051626"/>
    <lineage>
        <taxon>Bacteria</taxon>
        <taxon>Pseudomonadati</taxon>
        <taxon>Bacteroidota</taxon>
        <taxon>Cytophagia</taxon>
        <taxon>Cytophagales</taxon>
        <taxon>Hymenobacteraceae</taxon>
        <taxon>Hymenobacter</taxon>
    </lineage>
</organism>
<dbReference type="EMBL" id="BAABGQ010000012">
    <property type="protein sequence ID" value="GAA4508585.1"/>
    <property type="molecule type" value="Genomic_DNA"/>
</dbReference>
<name>A0ABP8QTU8_9BACT</name>
<keyword evidence="1" id="KW-0732">Signal</keyword>
<dbReference type="InterPro" id="IPR026444">
    <property type="entry name" value="Secre_tail"/>
</dbReference>
<reference evidence="4" key="1">
    <citation type="journal article" date="2019" name="Int. J. Syst. Evol. Microbiol.">
        <title>The Global Catalogue of Microorganisms (GCM) 10K type strain sequencing project: providing services to taxonomists for standard genome sequencing and annotation.</title>
        <authorList>
            <consortium name="The Broad Institute Genomics Platform"/>
            <consortium name="The Broad Institute Genome Sequencing Center for Infectious Disease"/>
            <person name="Wu L."/>
            <person name="Ma J."/>
        </authorList>
    </citation>
    <scope>NUCLEOTIDE SEQUENCE [LARGE SCALE GENOMIC DNA]</scope>
    <source>
        <strain evidence="4">JCM 17841</strain>
    </source>
</reference>
<dbReference type="Proteomes" id="UP001501243">
    <property type="component" value="Unassembled WGS sequence"/>
</dbReference>
<feature type="signal peptide" evidence="1">
    <location>
        <begin position="1"/>
        <end position="22"/>
    </location>
</feature>
<evidence type="ECO:0000259" key="2">
    <source>
        <dbReference type="Pfam" id="PF18962"/>
    </source>
</evidence>
<keyword evidence="4" id="KW-1185">Reference proteome</keyword>
<comment type="caution">
    <text evidence="3">The sequence shown here is derived from an EMBL/GenBank/DDBJ whole genome shotgun (WGS) entry which is preliminary data.</text>
</comment>
<proteinExistence type="predicted"/>
<gene>
    <name evidence="3" type="ORF">GCM10023172_40940</name>
</gene>
<dbReference type="RefSeq" id="WP_208132098.1">
    <property type="nucleotide sequence ID" value="NZ_BAABGQ010000012.1"/>
</dbReference>
<feature type="domain" description="Secretion system C-terminal sorting" evidence="2">
    <location>
        <begin position="101"/>
        <end position="171"/>
    </location>
</feature>
<evidence type="ECO:0000313" key="3">
    <source>
        <dbReference type="EMBL" id="GAA4508585.1"/>
    </source>
</evidence>
<sequence length="179" mass="18301">MRLATRLLTLFLAGLALLPAAATTYGAHQGAFTAVAATPPLTEAYGIEAGSLLWALGTPAPGLPGLSAAKPATTTGLFTPPSLHAALASMPSQTGAPLLSVFPNPARGLLTVQLTAQHGPDYKMRLSNVLGREVRLLPLPLATAATGLPLDVTGLPAGLYFCSLLVNDKAVSTNRLTLL</sequence>
<dbReference type="NCBIfam" id="TIGR04183">
    <property type="entry name" value="Por_Secre_tail"/>
    <property type="match status" value="1"/>
</dbReference>
<evidence type="ECO:0000313" key="4">
    <source>
        <dbReference type="Proteomes" id="UP001501243"/>
    </source>
</evidence>
<dbReference type="Pfam" id="PF18962">
    <property type="entry name" value="Por_Secre_tail"/>
    <property type="match status" value="1"/>
</dbReference>
<evidence type="ECO:0000256" key="1">
    <source>
        <dbReference type="SAM" id="SignalP"/>
    </source>
</evidence>
<feature type="chain" id="PRO_5047360230" description="Secretion system C-terminal sorting domain-containing protein" evidence="1">
    <location>
        <begin position="23"/>
        <end position="179"/>
    </location>
</feature>